<sequence>MAGTTAPSLPGYEVSGAAAAATRLHGSPGSVGAFLAVLAAVVAVTVLSCVVGQACAARAEGPDERYDCAGLAGRRWWLRRWRREPRRPVRPAAEEEVEVKQPAA</sequence>
<dbReference type="PANTHER" id="PTHR33429">
    <property type="entry name" value="OS02G0708000 PROTEIN-RELATED"/>
    <property type="match status" value="1"/>
</dbReference>
<dbReference type="HOGENOM" id="CLU_145679_1_0_1"/>
<keyword evidence="1" id="KW-0472">Membrane</keyword>
<name>A0A0E0HR64_ORYNI</name>
<accession>A0A0E0HR64</accession>
<protein>
    <submittedName>
        <fullName evidence="2">Uncharacterized protein</fullName>
    </submittedName>
</protein>
<proteinExistence type="predicted"/>
<keyword evidence="1" id="KW-0812">Transmembrane</keyword>
<evidence type="ECO:0000313" key="3">
    <source>
        <dbReference type="Proteomes" id="UP000006591"/>
    </source>
</evidence>
<reference evidence="2" key="1">
    <citation type="submission" date="2015-04" db="UniProtKB">
        <authorList>
            <consortium name="EnsemblPlants"/>
        </authorList>
    </citation>
    <scope>IDENTIFICATION</scope>
    <source>
        <strain evidence="2">SL10</strain>
    </source>
</reference>
<dbReference type="Proteomes" id="UP000006591">
    <property type="component" value="Chromosome 6"/>
</dbReference>
<organism evidence="2">
    <name type="scientific">Oryza nivara</name>
    <name type="common">Indian wild rice</name>
    <name type="synonym">Oryza sativa f. spontanea</name>
    <dbReference type="NCBI Taxonomy" id="4536"/>
    <lineage>
        <taxon>Eukaryota</taxon>
        <taxon>Viridiplantae</taxon>
        <taxon>Streptophyta</taxon>
        <taxon>Embryophyta</taxon>
        <taxon>Tracheophyta</taxon>
        <taxon>Spermatophyta</taxon>
        <taxon>Magnoliopsida</taxon>
        <taxon>Liliopsida</taxon>
        <taxon>Poales</taxon>
        <taxon>Poaceae</taxon>
        <taxon>BOP clade</taxon>
        <taxon>Oryzoideae</taxon>
        <taxon>Oryzeae</taxon>
        <taxon>Oryzinae</taxon>
        <taxon>Oryza</taxon>
    </lineage>
</organism>
<dbReference type="PANTHER" id="PTHR33429:SF23">
    <property type="entry name" value="OS02G0709350 PROTEIN"/>
    <property type="match status" value="1"/>
</dbReference>
<reference evidence="2" key="2">
    <citation type="submission" date="2018-04" db="EMBL/GenBank/DDBJ databases">
        <title>OnivRS2 (Oryza nivara Reference Sequence Version 2).</title>
        <authorList>
            <person name="Zhang J."/>
            <person name="Kudrna D."/>
            <person name="Lee S."/>
            <person name="Talag J."/>
            <person name="Rajasekar S."/>
            <person name="Welchert J."/>
            <person name="Hsing Y.-I."/>
            <person name="Wing R.A."/>
        </authorList>
    </citation>
    <scope>NUCLEOTIDE SEQUENCE [LARGE SCALE GENOMIC DNA]</scope>
    <source>
        <strain evidence="2">SL10</strain>
    </source>
</reference>
<dbReference type="EnsemblPlants" id="ONIVA06G18460.1">
    <property type="protein sequence ID" value="ONIVA06G18460.1"/>
    <property type="gene ID" value="ONIVA06G18460"/>
</dbReference>
<dbReference type="AlphaFoldDB" id="A0A0E0HR64"/>
<dbReference type="OMA" id="EWYDCTR"/>
<feature type="transmembrane region" description="Helical" evidence="1">
    <location>
        <begin position="33"/>
        <end position="56"/>
    </location>
</feature>
<dbReference type="eggNOG" id="ENOG502R5BA">
    <property type="taxonomic scope" value="Eukaryota"/>
</dbReference>
<keyword evidence="1" id="KW-1133">Transmembrane helix</keyword>
<keyword evidence="3" id="KW-1185">Reference proteome</keyword>
<evidence type="ECO:0000256" key="1">
    <source>
        <dbReference type="SAM" id="Phobius"/>
    </source>
</evidence>
<dbReference type="Gramene" id="ONIVA06G18460.1">
    <property type="protein sequence ID" value="ONIVA06G18460.1"/>
    <property type="gene ID" value="ONIVA06G18460"/>
</dbReference>
<evidence type="ECO:0000313" key="2">
    <source>
        <dbReference type="EnsemblPlants" id="ONIVA06G18460.1"/>
    </source>
</evidence>